<reference evidence="2 3" key="1">
    <citation type="submission" date="2018-05" db="EMBL/GenBank/DDBJ databases">
        <title>Amnibacterium sp. M8JJ-5, whole genome shotgun sequence.</title>
        <authorList>
            <person name="Tuo L."/>
        </authorList>
    </citation>
    <scope>NUCLEOTIDE SEQUENCE [LARGE SCALE GENOMIC DNA]</scope>
    <source>
        <strain evidence="2 3">M8JJ-5</strain>
    </source>
</reference>
<organism evidence="2 3">
    <name type="scientific">Amnibacterium flavum</name>
    <dbReference type="NCBI Taxonomy" id="2173173"/>
    <lineage>
        <taxon>Bacteria</taxon>
        <taxon>Bacillati</taxon>
        <taxon>Actinomycetota</taxon>
        <taxon>Actinomycetes</taxon>
        <taxon>Micrococcales</taxon>
        <taxon>Microbacteriaceae</taxon>
        <taxon>Amnibacterium</taxon>
    </lineage>
</organism>
<dbReference type="OrthoDB" id="3700325at2"/>
<dbReference type="Pfam" id="PF00296">
    <property type="entry name" value="Bac_luciferase"/>
    <property type="match status" value="1"/>
</dbReference>
<dbReference type="EMBL" id="QEOP01000001">
    <property type="protein sequence ID" value="PVZ96092.1"/>
    <property type="molecule type" value="Genomic_DNA"/>
</dbReference>
<dbReference type="InterPro" id="IPR036661">
    <property type="entry name" value="Luciferase-like_sf"/>
</dbReference>
<dbReference type="AlphaFoldDB" id="A0A2V1HW80"/>
<keyword evidence="3" id="KW-1185">Reference proteome</keyword>
<gene>
    <name evidence="2" type="ORF">DDQ50_06545</name>
</gene>
<evidence type="ECO:0000313" key="2">
    <source>
        <dbReference type="EMBL" id="PVZ96092.1"/>
    </source>
</evidence>
<dbReference type="GO" id="GO:0016705">
    <property type="term" value="F:oxidoreductase activity, acting on paired donors, with incorporation or reduction of molecular oxygen"/>
    <property type="evidence" value="ECO:0007669"/>
    <property type="project" value="InterPro"/>
</dbReference>
<accession>A0A2V1HW80</accession>
<evidence type="ECO:0000313" key="3">
    <source>
        <dbReference type="Proteomes" id="UP000244893"/>
    </source>
</evidence>
<feature type="domain" description="Luciferase-like" evidence="1">
    <location>
        <begin position="13"/>
        <end position="166"/>
    </location>
</feature>
<sequence length="253" mass="26486">MRIGLALADGDGVETAAEADRLGIPAVLVPPGPLGAGIALASAIAAVTRDTRIVVTVLLGVEHPVTLAEEISVVDHISSGRVVALVDPGGLKLEEAEEDLALLRASWSGRWVRHRGARWTVPAGIHGENSPESVAVTPLPAQLQMPVWLSGALGPALALGRGLPYFVDSPEALVARDVETLSLARVPVSGDLDADRATVLGWAEAGLSHAFVVPPDGGVDLEQHVARYLIPEVAMPGFPRIIAESEWPARWPV</sequence>
<dbReference type="Gene3D" id="3.20.20.30">
    <property type="entry name" value="Luciferase-like domain"/>
    <property type="match status" value="1"/>
</dbReference>
<dbReference type="Proteomes" id="UP000244893">
    <property type="component" value="Unassembled WGS sequence"/>
</dbReference>
<name>A0A2V1HW80_9MICO</name>
<dbReference type="SUPFAM" id="SSF51679">
    <property type="entry name" value="Bacterial luciferase-like"/>
    <property type="match status" value="1"/>
</dbReference>
<dbReference type="InterPro" id="IPR011251">
    <property type="entry name" value="Luciferase-like_dom"/>
</dbReference>
<protein>
    <recommendedName>
        <fullName evidence="1">Luciferase-like domain-containing protein</fullName>
    </recommendedName>
</protein>
<comment type="caution">
    <text evidence="2">The sequence shown here is derived from an EMBL/GenBank/DDBJ whole genome shotgun (WGS) entry which is preliminary data.</text>
</comment>
<dbReference type="RefSeq" id="WP_116755826.1">
    <property type="nucleotide sequence ID" value="NZ_JBHUEX010000001.1"/>
</dbReference>
<proteinExistence type="predicted"/>
<evidence type="ECO:0000259" key="1">
    <source>
        <dbReference type="Pfam" id="PF00296"/>
    </source>
</evidence>